<gene>
    <name evidence="2" type="ORF">GV64_15170</name>
</gene>
<name>A0A081KCL9_9GAMM</name>
<evidence type="ECO:0000313" key="3">
    <source>
        <dbReference type="Proteomes" id="UP000027997"/>
    </source>
</evidence>
<reference evidence="2 3" key="1">
    <citation type="submission" date="2014-06" db="EMBL/GenBank/DDBJ databases">
        <title>Whole Genome Sequences of Three Symbiotic Endozoicomonas Bacteria.</title>
        <authorList>
            <person name="Neave M.J."/>
            <person name="Apprill A."/>
            <person name="Voolstra C.R."/>
        </authorList>
    </citation>
    <scope>NUCLEOTIDE SEQUENCE [LARGE SCALE GENOMIC DNA]</scope>
    <source>
        <strain evidence="2 3">DSM 22380</strain>
    </source>
</reference>
<dbReference type="EMBL" id="JOJP01000001">
    <property type="protein sequence ID" value="KEI71895.1"/>
    <property type="molecule type" value="Genomic_DNA"/>
</dbReference>
<dbReference type="GO" id="GO:0004623">
    <property type="term" value="F:phospholipase A2 activity"/>
    <property type="evidence" value="ECO:0007669"/>
    <property type="project" value="InterPro"/>
</dbReference>
<evidence type="ECO:0008006" key="4">
    <source>
        <dbReference type="Google" id="ProtNLM"/>
    </source>
</evidence>
<evidence type="ECO:0000313" key="2">
    <source>
        <dbReference type="EMBL" id="KEI71895.1"/>
    </source>
</evidence>
<dbReference type="STRING" id="305900.GV64_15170"/>
<dbReference type="Proteomes" id="UP000027997">
    <property type="component" value="Unassembled WGS sequence"/>
</dbReference>
<dbReference type="SUPFAM" id="SSF48619">
    <property type="entry name" value="Phospholipase A2, PLA2"/>
    <property type="match status" value="1"/>
</dbReference>
<dbReference type="InterPro" id="IPR036444">
    <property type="entry name" value="PLipase_A2_dom_sf"/>
</dbReference>
<feature type="chain" id="PRO_5001758881" description="FAD-binding oxidoreductase" evidence="1">
    <location>
        <begin position="22"/>
        <end position="150"/>
    </location>
</feature>
<protein>
    <recommendedName>
        <fullName evidence="4">FAD-binding oxidoreductase</fullName>
    </recommendedName>
</protein>
<organism evidence="2 3">
    <name type="scientific">Endozoicomonas elysicola</name>
    <dbReference type="NCBI Taxonomy" id="305900"/>
    <lineage>
        <taxon>Bacteria</taxon>
        <taxon>Pseudomonadati</taxon>
        <taxon>Pseudomonadota</taxon>
        <taxon>Gammaproteobacteria</taxon>
        <taxon>Oceanospirillales</taxon>
        <taxon>Endozoicomonadaceae</taxon>
        <taxon>Endozoicomonas</taxon>
    </lineage>
</organism>
<dbReference type="GO" id="GO:0006644">
    <property type="term" value="P:phospholipid metabolic process"/>
    <property type="evidence" value="ECO:0007669"/>
    <property type="project" value="InterPro"/>
</dbReference>
<evidence type="ECO:0000256" key="1">
    <source>
        <dbReference type="SAM" id="SignalP"/>
    </source>
</evidence>
<proteinExistence type="predicted"/>
<dbReference type="GO" id="GO:0050482">
    <property type="term" value="P:arachidonate secretion"/>
    <property type="evidence" value="ECO:0007669"/>
    <property type="project" value="InterPro"/>
</dbReference>
<accession>A0A081KCL9</accession>
<dbReference type="AlphaFoldDB" id="A0A081KCL9"/>
<keyword evidence="1" id="KW-0732">Signal</keyword>
<keyword evidence="3" id="KW-1185">Reference proteome</keyword>
<dbReference type="RefSeq" id="WP_020583632.1">
    <property type="nucleotide sequence ID" value="NZ_JOJP01000001.1"/>
</dbReference>
<feature type="signal peptide" evidence="1">
    <location>
        <begin position="1"/>
        <end position="21"/>
    </location>
</feature>
<sequence>MMKRKHLSLTFTVLISLTAFGSELKPFISDGCSLFPDGWIGKQDEWLHCCIEHDFAYWRGGTSEERLYSDRALRQCVSETGHPLIGMLMLGGVRLGGSPLWPTPFRWGFGWGYPRFYAPLSTEELEQIQTYTSGEVLGTDVTETPAKSSF</sequence>
<comment type="caution">
    <text evidence="2">The sequence shown here is derived from an EMBL/GenBank/DDBJ whole genome shotgun (WGS) entry which is preliminary data.</text>
</comment>
<dbReference type="eggNOG" id="COG2303">
    <property type="taxonomic scope" value="Bacteria"/>
</dbReference>